<dbReference type="Proteomes" id="UP000066487">
    <property type="component" value="Chromosome"/>
</dbReference>
<dbReference type="EMBL" id="CP012830">
    <property type="protein sequence ID" value="ALI04539.1"/>
    <property type="molecule type" value="Genomic_DNA"/>
</dbReference>
<organism evidence="8 9">
    <name type="scientific">Pseudomonas fluorescens</name>
    <dbReference type="NCBI Taxonomy" id="294"/>
    <lineage>
        <taxon>Bacteria</taxon>
        <taxon>Pseudomonadati</taxon>
        <taxon>Pseudomonadota</taxon>
        <taxon>Gammaproteobacteria</taxon>
        <taxon>Pseudomonadales</taxon>
        <taxon>Pseudomonadaceae</taxon>
        <taxon>Pseudomonas</taxon>
    </lineage>
</organism>
<evidence type="ECO:0000256" key="5">
    <source>
        <dbReference type="PIRSR" id="PIRSR000018-51"/>
    </source>
</evidence>
<feature type="binding site" description="covalent" evidence="4">
    <location>
        <position position="44"/>
    </location>
    <ligand>
        <name>heme c</name>
        <dbReference type="ChEBI" id="CHEBI:61717"/>
        <label>1</label>
    </ligand>
</feature>
<dbReference type="InterPro" id="IPR009056">
    <property type="entry name" value="Cyt_c-like_dom"/>
</dbReference>
<sequence>MKRLLSSLGTAVGLAVSLMAIQQAQAADQQQIKRGEYLARAADCMACHTAPGGAPYAGGLPIVSPFGTIYGTNITPDKDHGIGQYSDDEFFAALTEGKRRDGANLYPAMPYTSYHLMPREDSDAIHAYLQTVAPINRAAPVTRLSFPFNVRLGLMGWNMLYGKDVKLTPAEGKSEDWKRGQYLVDVLGHCGECHTPRGLPGAMQQDKRLTGGLLNGYLAPSLLANDLAARGWTHQDLSSFLKHGMSAQGTMFNEMFPVFHNSTQNLNEPDLASMATFLLGDPPPQARVLSEVPLDKMTESARRGRQDYLNVCAGCHGVNGEGKPHIAVAMQGNTTLRLEDPRNLLRVIEDGIGEQKFAGFERMQPMPGFADKLSNQQMTDLISYLRQAWGGQPADLLIGQIEQLKADAPVEHKAH</sequence>
<dbReference type="PANTHER" id="PTHR35008:SF4">
    <property type="entry name" value="BLL4482 PROTEIN"/>
    <property type="match status" value="1"/>
</dbReference>
<keyword evidence="6" id="KW-0732">Signal</keyword>
<dbReference type="OrthoDB" id="9811281at2"/>
<dbReference type="AlphaFoldDB" id="A0A0N9WP95"/>
<feature type="binding site" description="covalent" evidence="4">
    <location>
        <position position="193"/>
    </location>
    <ligand>
        <name>heme c</name>
        <dbReference type="ChEBI" id="CHEBI:61717"/>
        <label>2</label>
    </ligand>
</feature>
<evidence type="ECO:0000256" key="4">
    <source>
        <dbReference type="PIRSR" id="PIRSR000018-50"/>
    </source>
</evidence>
<feature type="binding site" description="covalent" evidence="4">
    <location>
        <position position="190"/>
    </location>
    <ligand>
        <name>heme c</name>
        <dbReference type="ChEBI" id="CHEBI:61717"/>
        <label>2</label>
    </ligand>
</feature>
<dbReference type="Pfam" id="PF00034">
    <property type="entry name" value="Cytochrom_C"/>
    <property type="match status" value="2"/>
</dbReference>
<feature type="binding site" description="axial binding residue" evidence="5">
    <location>
        <position position="48"/>
    </location>
    <ligand>
        <name>heme c</name>
        <dbReference type="ChEBI" id="CHEBI:61717"/>
        <label>1</label>
    </ligand>
    <ligandPart>
        <name>Fe</name>
        <dbReference type="ChEBI" id="CHEBI:18248"/>
    </ligandPart>
</feature>
<feature type="binding site" description="covalent" evidence="4">
    <location>
        <position position="47"/>
    </location>
    <ligand>
        <name>heme c</name>
        <dbReference type="ChEBI" id="CHEBI:61717"/>
        <label>1</label>
    </ligand>
</feature>
<feature type="domain" description="Cytochrome c" evidence="7">
    <location>
        <begin position="299"/>
        <end position="389"/>
    </location>
</feature>
<accession>A0A0N9WP95</accession>
<dbReference type="Gene3D" id="1.10.760.10">
    <property type="entry name" value="Cytochrome c-like domain"/>
    <property type="match status" value="2"/>
</dbReference>
<dbReference type="InterPro" id="IPR036909">
    <property type="entry name" value="Cyt_c-like_dom_sf"/>
</dbReference>
<feature type="binding site" description="axial binding residue" evidence="5">
    <location>
        <position position="316"/>
    </location>
    <ligand>
        <name>heme c</name>
        <dbReference type="ChEBI" id="CHEBI:61717"/>
        <label>3</label>
    </ligand>
    <ligandPart>
        <name>Fe</name>
        <dbReference type="ChEBI" id="CHEBI:18248"/>
    </ligandPart>
</feature>
<protein>
    <submittedName>
        <fullName evidence="8">Cytochrome C oxidase Cbb3</fullName>
    </submittedName>
</protein>
<feature type="domain" description="Cytochrome c" evidence="7">
    <location>
        <begin position="175"/>
        <end position="282"/>
    </location>
</feature>
<evidence type="ECO:0000256" key="6">
    <source>
        <dbReference type="SAM" id="SignalP"/>
    </source>
</evidence>
<dbReference type="GO" id="GO:0005506">
    <property type="term" value="F:iron ion binding"/>
    <property type="evidence" value="ECO:0007669"/>
    <property type="project" value="InterPro"/>
</dbReference>
<evidence type="ECO:0000256" key="2">
    <source>
        <dbReference type="ARBA" id="ARBA00022723"/>
    </source>
</evidence>
<dbReference type="GO" id="GO:0009055">
    <property type="term" value="F:electron transfer activity"/>
    <property type="evidence" value="ECO:0007669"/>
    <property type="project" value="InterPro"/>
</dbReference>
<feature type="signal peptide" evidence="6">
    <location>
        <begin position="1"/>
        <end position="26"/>
    </location>
</feature>
<reference evidence="9" key="1">
    <citation type="submission" date="2015-09" db="EMBL/GenBank/DDBJ databases">
        <title>Whole genome sequence of Pseudomonas fluorescens FW300-N2E3.</title>
        <authorList>
            <person name="Ray J."/>
            <person name="Melnyk R."/>
            <person name="Deutschbauer A."/>
        </authorList>
    </citation>
    <scope>NUCLEOTIDE SEQUENCE [LARGE SCALE GENOMIC DNA]</scope>
    <source>
        <strain evidence="9">FW300-N2E3</strain>
    </source>
</reference>
<feature type="binding site" description="axial binding residue" evidence="5">
    <location>
        <position position="194"/>
    </location>
    <ligand>
        <name>heme c</name>
        <dbReference type="ChEBI" id="CHEBI:61717"/>
        <label>2</label>
    </ligand>
    <ligandPart>
        <name>Fe</name>
        <dbReference type="ChEBI" id="CHEBI:18248"/>
    </ligandPart>
</feature>
<feature type="chain" id="PRO_5006040453" evidence="6">
    <location>
        <begin position="27"/>
        <end position="415"/>
    </location>
</feature>
<reference evidence="8 9" key="2">
    <citation type="journal article" date="2018" name="Nature">
        <title>Mutant phenotypes for thousands of bacterial genes of unknown function.</title>
        <authorList>
            <person name="Price M.N."/>
            <person name="Wetmore K.M."/>
            <person name="Waters R.J."/>
            <person name="Callaghan M."/>
            <person name="Ray J."/>
            <person name="Liu H."/>
            <person name="Kuehl J.V."/>
            <person name="Melnyk R.A."/>
            <person name="Lamson J.S."/>
            <person name="Suh Y."/>
            <person name="Carlson H.K."/>
            <person name="Esquivel Z."/>
            <person name="Sadeeshkumar H."/>
            <person name="Chakraborty R."/>
            <person name="Zane G.M."/>
            <person name="Rubin B.E."/>
            <person name="Wall J.D."/>
            <person name="Visel A."/>
            <person name="Bristow J."/>
            <person name="Blow M.J."/>
            <person name="Arkin A.P."/>
            <person name="Deutschbauer A.M."/>
        </authorList>
    </citation>
    <scope>NUCLEOTIDE SEQUENCE [LARGE SCALE GENOMIC DNA]</scope>
    <source>
        <strain evidence="8 9">FW300-N2E3</strain>
    </source>
</reference>
<name>A0A0N9WP95_PSEFL</name>
<dbReference type="PROSITE" id="PS51007">
    <property type="entry name" value="CYTC"/>
    <property type="match status" value="3"/>
</dbReference>
<dbReference type="RefSeq" id="WP_054597739.1">
    <property type="nucleotide sequence ID" value="NZ_CP012830.1"/>
</dbReference>
<gene>
    <name evidence="8" type="ORF">AO353_27065</name>
</gene>
<feature type="binding site" description="covalent" evidence="4">
    <location>
        <position position="315"/>
    </location>
    <ligand>
        <name>heme c</name>
        <dbReference type="ChEBI" id="CHEBI:61717"/>
        <label>3</label>
    </ligand>
</feature>
<dbReference type="GO" id="GO:0016020">
    <property type="term" value="C:membrane"/>
    <property type="evidence" value="ECO:0007669"/>
    <property type="project" value="InterPro"/>
</dbReference>
<keyword evidence="2 5" id="KW-0479">Metal-binding</keyword>
<dbReference type="PIRSF" id="PIRSF000018">
    <property type="entry name" value="Mb_ADH_cyt_c"/>
    <property type="match status" value="1"/>
</dbReference>
<evidence type="ECO:0000256" key="1">
    <source>
        <dbReference type="ARBA" id="ARBA00022617"/>
    </source>
</evidence>
<feature type="domain" description="Cytochrome c" evidence="7">
    <location>
        <begin position="30"/>
        <end position="133"/>
    </location>
</feature>
<dbReference type="GO" id="GO:0020037">
    <property type="term" value="F:heme binding"/>
    <property type="evidence" value="ECO:0007669"/>
    <property type="project" value="InterPro"/>
</dbReference>
<dbReference type="SUPFAM" id="SSF46626">
    <property type="entry name" value="Cytochrome c"/>
    <property type="match status" value="3"/>
</dbReference>
<dbReference type="PANTHER" id="PTHR35008">
    <property type="entry name" value="BLL4482 PROTEIN-RELATED"/>
    <property type="match status" value="1"/>
</dbReference>
<evidence type="ECO:0000256" key="3">
    <source>
        <dbReference type="ARBA" id="ARBA00023004"/>
    </source>
</evidence>
<dbReference type="InterPro" id="IPR014353">
    <property type="entry name" value="Membr-bd_ADH_cyt_c"/>
</dbReference>
<dbReference type="GO" id="GO:0016614">
    <property type="term" value="F:oxidoreductase activity, acting on CH-OH group of donors"/>
    <property type="evidence" value="ECO:0007669"/>
    <property type="project" value="InterPro"/>
</dbReference>
<dbReference type="InterPro" id="IPR051459">
    <property type="entry name" value="Cytochrome_c-type_DH"/>
</dbReference>
<evidence type="ECO:0000259" key="7">
    <source>
        <dbReference type="PROSITE" id="PS51007"/>
    </source>
</evidence>
<feature type="binding site" description="covalent" evidence="4">
    <location>
        <position position="312"/>
    </location>
    <ligand>
        <name>heme c</name>
        <dbReference type="ChEBI" id="CHEBI:61717"/>
        <label>3</label>
    </ligand>
</feature>
<comment type="cofactor">
    <cofactor evidence="4">
        <name>heme c</name>
        <dbReference type="ChEBI" id="CHEBI:61717"/>
    </cofactor>
    <text evidence="4">Binds 3 heme c groups covalently per subunit.</text>
</comment>
<keyword evidence="1 4" id="KW-0349">Heme</keyword>
<evidence type="ECO:0000313" key="8">
    <source>
        <dbReference type="EMBL" id="ALI04539.1"/>
    </source>
</evidence>
<proteinExistence type="predicted"/>
<evidence type="ECO:0000313" key="9">
    <source>
        <dbReference type="Proteomes" id="UP000066487"/>
    </source>
</evidence>
<keyword evidence="3 5" id="KW-0408">Iron</keyword>